<dbReference type="Pfam" id="PF25872">
    <property type="entry name" value="HTH_77"/>
    <property type="match status" value="1"/>
</dbReference>
<dbReference type="RefSeq" id="WP_205114732.1">
    <property type="nucleotide sequence ID" value="NZ_JAFBCM010000001.1"/>
</dbReference>
<dbReference type="EMBL" id="JBHRZH010000023">
    <property type="protein sequence ID" value="MFC3764127.1"/>
    <property type="molecule type" value="Genomic_DNA"/>
</dbReference>
<dbReference type="SMART" id="SM01043">
    <property type="entry name" value="BTAD"/>
    <property type="match status" value="1"/>
</dbReference>
<comment type="caution">
    <text evidence="2">The sequence shown here is derived from an EMBL/GenBank/DDBJ whole genome shotgun (WGS) entry which is preliminary data.</text>
</comment>
<dbReference type="SUPFAM" id="SSF52540">
    <property type="entry name" value="P-loop containing nucleoside triphosphate hydrolases"/>
    <property type="match status" value="1"/>
</dbReference>
<dbReference type="InterPro" id="IPR027417">
    <property type="entry name" value="P-loop_NTPase"/>
</dbReference>
<evidence type="ECO:0000259" key="1">
    <source>
        <dbReference type="SMART" id="SM01043"/>
    </source>
</evidence>
<dbReference type="InterPro" id="IPR058852">
    <property type="entry name" value="HTH_77"/>
</dbReference>
<dbReference type="InterPro" id="IPR049945">
    <property type="entry name" value="AAA_22"/>
</dbReference>
<feature type="domain" description="Bacterial transcriptional activator" evidence="1">
    <location>
        <begin position="821"/>
        <end position="955"/>
    </location>
</feature>
<dbReference type="SUPFAM" id="SSF48452">
    <property type="entry name" value="TPR-like"/>
    <property type="match status" value="3"/>
</dbReference>
<evidence type="ECO:0000313" key="2">
    <source>
        <dbReference type="EMBL" id="MFC3764127.1"/>
    </source>
</evidence>
<proteinExistence type="predicted"/>
<keyword evidence="3" id="KW-1185">Reference proteome</keyword>
<dbReference type="Proteomes" id="UP001595699">
    <property type="component" value="Unassembled WGS sequence"/>
</dbReference>
<dbReference type="Gene3D" id="1.25.40.10">
    <property type="entry name" value="Tetratricopeptide repeat domain"/>
    <property type="match status" value="2"/>
</dbReference>
<dbReference type="PANTHER" id="PTHR47691:SF3">
    <property type="entry name" value="HTH-TYPE TRANSCRIPTIONAL REGULATOR RV0890C-RELATED"/>
    <property type="match status" value="1"/>
</dbReference>
<organism evidence="2 3">
    <name type="scientific">Tenggerimyces flavus</name>
    <dbReference type="NCBI Taxonomy" id="1708749"/>
    <lineage>
        <taxon>Bacteria</taxon>
        <taxon>Bacillati</taxon>
        <taxon>Actinomycetota</taxon>
        <taxon>Actinomycetes</taxon>
        <taxon>Propionibacteriales</taxon>
        <taxon>Nocardioidaceae</taxon>
        <taxon>Tenggerimyces</taxon>
    </lineage>
</organism>
<dbReference type="Pfam" id="PF03704">
    <property type="entry name" value="BTAD"/>
    <property type="match status" value="1"/>
</dbReference>
<dbReference type="InterPro" id="IPR005158">
    <property type="entry name" value="BTAD"/>
</dbReference>
<accession>A0ABV7YHN1</accession>
<dbReference type="Gene3D" id="3.40.50.300">
    <property type="entry name" value="P-loop containing nucleotide triphosphate hydrolases"/>
    <property type="match status" value="1"/>
</dbReference>
<sequence>MADGSLPVRLSSFVGRENELGELERLVSAARLVTLIGPGGSGKSRLGLALGRRVQPRFAGGVWWVALAHLNDPTGVLPAIAETLHVRSTPTAPLLPAIERRLSSGPTLLVLDNCEHLVDAIADLAATLLTNCPELCIVATSQAVLNAEGEVMFAVPSLPSPDAVQLYADRARQARHDFVVDAANAEDVLRICQQLDGIPLAIELAAAWSALMTPAEVATKLANPLAVLVGGDRQSLPRHRAMQAALDWSVSLLSEPERQLLRRLAPFPGTFDLAAVEAVSAESGVASGEVLRLLSSLVNRSLVLVTQGATARYRLLQVVRQFVVSELGEDEAAARLHADWFLSVAMRIGDGVDGSQQEELLRLFDEERGNLRAALTWCEANGLAEGALHIAVGCWWAYYLQGWFSEGRDWLESALAIEGSAPTELRARALMGAASMAHLQGDEDASETWLQAGLAAYQAEGDRTGVGIELNWLGGVAMRRGDYAEARRLGEETVALWEELGDESRAARAVDYLCMRELLAGELSRASELGLQAYELHERSGNAEALAWTAVLRGGIALYSGDVGLAGSFFADGLRTARAGAYRNVLAWGLQLRGVLALRSGRFDEAWRDLSEALRLCLEGGNRWRVPTVLETLAGAAVESSDAKLAARLLGCAGQLHESWGWPVPAVERPDVERITASVRQALGPSVFAGEWELGELRSLDELVAELPASLRRPAPVAVAEPAPLVLLGFGASAARRDGALLGPADWGYAKPRELLFFLLGEESAHKDTIGAALWPEASTLVLRNSFHTCLHQLRRALGRTDWILFRKGRYAFNRSLAYSFDVERFASVVGGPRTALALAEAVELYRGDYCADLSGAWVDTRRSSLQQSYERALLDLAGLRTGEGSHAAAAELYLRAIEHDPLLEPAHRELMASYVRMGDRGRALRHYQTLSTLLADELGVGPSAETVALHAALIREPGD</sequence>
<reference evidence="3" key="1">
    <citation type="journal article" date="2019" name="Int. J. Syst. Evol. Microbiol.">
        <title>The Global Catalogue of Microorganisms (GCM) 10K type strain sequencing project: providing services to taxonomists for standard genome sequencing and annotation.</title>
        <authorList>
            <consortium name="The Broad Institute Genomics Platform"/>
            <consortium name="The Broad Institute Genome Sequencing Center for Infectious Disease"/>
            <person name="Wu L."/>
            <person name="Ma J."/>
        </authorList>
    </citation>
    <scope>NUCLEOTIDE SEQUENCE [LARGE SCALE GENOMIC DNA]</scope>
    <source>
        <strain evidence="3">CGMCC 4.7241</strain>
    </source>
</reference>
<dbReference type="PANTHER" id="PTHR47691">
    <property type="entry name" value="REGULATOR-RELATED"/>
    <property type="match status" value="1"/>
</dbReference>
<evidence type="ECO:0000313" key="3">
    <source>
        <dbReference type="Proteomes" id="UP001595699"/>
    </source>
</evidence>
<dbReference type="Pfam" id="PF13401">
    <property type="entry name" value="AAA_22"/>
    <property type="match status" value="1"/>
</dbReference>
<dbReference type="InterPro" id="IPR011990">
    <property type="entry name" value="TPR-like_helical_dom_sf"/>
</dbReference>
<name>A0ABV7YHN1_9ACTN</name>
<gene>
    <name evidence="2" type="ORF">ACFOUW_25055</name>
</gene>
<protein>
    <submittedName>
        <fullName evidence="2">BTAD domain-containing putative transcriptional regulator</fullName>
    </submittedName>
</protein>